<evidence type="ECO:0000313" key="3">
    <source>
        <dbReference type="Proteomes" id="UP000828924"/>
    </source>
</evidence>
<dbReference type="Proteomes" id="UP000828924">
    <property type="component" value="Chromosome"/>
</dbReference>
<gene>
    <name evidence="2" type="ORF">J4032_03240</name>
</gene>
<accession>A0ABY3WG28</accession>
<keyword evidence="1" id="KW-0472">Membrane</keyword>
<dbReference type="EMBL" id="CP071872">
    <property type="protein sequence ID" value="UNM10650.1"/>
    <property type="molecule type" value="Genomic_DNA"/>
</dbReference>
<reference evidence="2 3" key="1">
    <citation type="submission" date="2021-03" db="EMBL/GenBank/DDBJ databases">
        <title>Complete genome of Streptomyces formicae strain 1H-GS9 (DSM 100524).</title>
        <authorList>
            <person name="Atanasov K.E."/>
            <person name="Altabella T."/>
            <person name="Ferrer A."/>
        </authorList>
    </citation>
    <scope>NUCLEOTIDE SEQUENCE [LARGE SCALE GENOMIC DNA]</scope>
    <source>
        <strain evidence="2 3">1H-GS9</strain>
    </source>
</reference>
<sequence>MPNNRNDRNNRSATRRTGALTRLSVRRGSRTRPEPAGGPDRLRYLRSPATWLAGILLAVATVTFQDVLTGAVTAVLPLDRLPDRLSPQNAIEVVEVKDVKTTGLFLVRGDVDGRVLEAVGSGGSGRGEEGVVDVRDARWMVTLQGRANQQVRITDIVPEVEGGTCSSPLTGNLVDAPSQGVEKAIALKLAIDEPAPRLMVPKEKETDAEEPYFTGPEPRHITLDQNESEAFLIEATSASGYCRWRYRVHYQVGGSTAEMVLSRSGGKPFELTGPLADASGYRSVHYRSFGCSDSVTWLTGTGEEYVRAGDMLPCPPS</sequence>
<keyword evidence="3" id="KW-1185">Reference proteome</keyword>
<name>A0ABY3WG28_9ACTN</name>
<evidence type="ECO:0000313" key="2">
    <source>
        <dbReference type="EMBL" id="UNM10650.1"/>
    </source>
</evidence>
<evidence type="ECO:0000256" key="1">
    <source>
        <dbReference type="SAM" id="Phobius"/>
    </source>
</evidence>
<keyword evidence="1" id="KW-0812">Transmembrane</keyword>
<organism evidence="2 3">
    <name type="scientific">Streptomyces formicae</name>
    <dbReference type="NCBI Taxonomy" id="1616117"/>
    <lineage>
        <taxon>Bacteria</taxon>
        <taxon>Bacillati</taxon>
        <taxon>Actinomycetota</taxon>
        <taxon>Actinomycetes</taxon>
        <taxon>Kitasatosporales</taxon>
        <taxon>Streptomycetaceae</taxon>
        <taxon>Streptomyces</taxon>
    </lineage>
</organism>
<dbReference type="RefSeq" id="WP_242329195.1">
    <property type="nucleotide sequence ID" value="NZ_CP071872.1"/>
</dbReference>
<proteinExistence type="predicted"/>
<keyword evidence="1" id="KW-1133">Transmembrane helix</keyword>
<feature type="transmembrane region" description="Helical" evidence="1">
    <location>
        <begin position="51"/>
        <end position="76"/>
    </location>
</feature>
<protein>
    <submittedName>
        <fullName evidence="2">Uncharacterized protein</fullName>
    </submittedName>
</protein>